<dbReference type="InterPro" id="IPR016112">
    <property type="entry name" value="VP_dsDNA_II"/>
</dbReference>
<dbReference type="SUPFAM" id="SSF49749">
    <property type="entry name" value="Group II dsDNA viruses VP"/>
    <property type="match status" value="1"/>
</dbReference>
<evidence type="ECO:0000313" key="1">
    <source>
        <dbReference type="EMBL" id="QBK93571.1"/>
    </source>
</evidence>
<accession>A0A481ZH31</accession>
<reference evidence="1" key="1">
    <citation type="journal article" date="2019" name="MBio">
        <title>Virus Genomes from Deep Sea Sediments Expand the Ocean Megavirome and Support Independent Origins of Viral Gigantism.</title>
        <authorList>
            <person name="Backstrom D."/>
            <person name="Yutin N."/>
            <person name="Jorgensen S.L."/>
            <person name="Dharamshi J."/>
            <person name="Homa F."/>
            <person name="Zaremba-Niedwiedzka K."/>
            <person name="Spang A."/>
            <person name="Wolf Y.I."/>
            <person name="Koonin E.V."/>
            <person name="Ettema T.J."/>
        </authorList>
    </citation>
    <scope>NUCLEOTIDE SEQUENCE</scope>
</reference>
<proteinExistence type="predicted"/>
<dbReference type="Gene3D" id="2.70.9.10">
    <property type="entry name" value="Adenovirus Type 2 Hexon, domain 4"/>
    <property type="match status" value="1"/>
</dbReference>
<gene>
    <name evidence="1" type="ORF">LCPAC404_02750</name>
</gene>
<name>A0A481ZH31_9VIRU</name>
<sequence length="445" mass="51108">MASLSKAAQIDLEQISSHVQQELHEIPKGQEDGTLFNHFQAYFKKYTLDVKAIARMESSQEQEGMNYTPSNKMDYLLYIFPKFKIPMMAVKSVYKDSVRIAWTHHLIHHMIVYAGLCLDDEKTLSMDSNWLDINSQYFVDHVNKDYNGNAGIGPELESFSTILPEKDISITMPFGFSNSIVQALPLHDVKNKVQFKLGFRLEISKLLRMQELNHDTGEWRNISVITSYLEGVNEATKVPLPKIMARYALQNKQIKDHFKKEEKVRELFLLDLCSISSSNDIDFGKQIDIPLECAFPCRGIFYTAQNVTAVENNYYANYTTNANDHTMGSDPVKKISIYYAGIERESGLDEIDIKMLTYNELPDDPIDVGYHAFSNAFNMKTVDHDTGIIYLTNNARLRLHIRDRKPGEPKTKFNIQIKLLIDKKLMHDCKNGKLLVEEWHTSTVA</sequence>
<dbReference type="EMBL" id="MK500598">
    <property type="protein sequence ID" value="QBK93571.1"/>
    <property type="molecule type" value="Genomic_DNA"/>
</dbReference>
<protein>
    <submittedName>
        <fullName evidence="1">Major capsid protein</fullName>
    </submittedName>
</protein>
<organism evidence="1">
    <name type="scientific">Pithovirus LCPAC404</name>
    <dbReference type="NCBI Taxonomy" id="2506597"/>
    <lineage>
        <taxon>Viruses</taxon>
        <taxon>Pithoviruses</taxon>
    </lineage>
</organism>